<dbReference type="SUPFAM" id="SSF54909">
    <property type="entry name" value="Dimeric alpha+beta barrel"/>
    <property type="match status" value="1"/>
</dbReference>
<dbReference type="Proteomes" id="UP000000641">
    <property type="component" value="Chromosome"/>
</dbReference>
<dbReference type="Pfam" id="PF01037">
    <property type="entry name" value="AsnC_trans_reg"/>
    <property type="match status" value="1"/>
</dbReference>
<protein>
    <submittedName>
        <fullName evidence="3">Transcriptional regulator, AsnC family</fullName>
    </submittedName>
</protein>
<dbReference type="Gene3D" id="3.30.70.920">
    <property type="match status" value="1"/>
</dbReference>
<dbReference type="EnsemblBacteria" id="ABL78070">
    <property type="protein sequence ID" value="ABL78070"/>
    <property type="gene ID" value="Tpen_0668"/>
</dbReference>
<comment type="pathway">
    <text evidence="1">Amino-acid biosynthesis.</text>
</comment>
<evidence type="ECO:0000313" key="4">
    <source>
        <dbReference type="Proteomes" id="UP000000641"/>
    </source>
</evidence>
<accession>A1RXZ0</accession>
<dbReference type="GeneID" id="4601034"/>
<dbReference type="OrthoDB" id="8136at2157"/>
<keyword evidence="4" id="KW-1185">Reference proteome</keyword>
<evidence type="ECO:0000259" key="2">
    <source>
        <dbReference type="Pfam" id="PF01037"/>
    </source>
</evidence>
<dbReference type="EMBL" id="CP000505">
    <property type="protein sequence ID" value="ABL78070.1"/>
    <property type="molecule type" value="Genomic_DNA"/>
</dbReference>
<dbReference type="InterPro" id="IPR011008">
    <property type="entry name" value="Dimeric_a/b-barrel"/>
</dbReference>
<dbReference type="KEGG" id="tpe:Tpen_0668"/>
<dbReference type="AlphaFoldDB" id="A1RXZ0"/>
<dbReference type="HOGENOM" id="CLU_170329_1_3_2"/>
<organism evidence="3 4">
    <name type="scientific">Thermofilum pendens (strain DSM 2475 / Hrk 5)</name>
    <dbReference type="NCBI Taxonomy" id="368408"/>
    <lineage>
        <taxon>Archaea</taxon>
        <taxon>Thermoproteota</taxon>
        <taxon>Thermoprotei</taxon>
        <taxon>Thermofilales</taxon>
        <taxon>Thermofilaceae</taxon>
        <taxon>Thermofilum</taxon>
    </lineage>
</organism>
<dbReference type="STRING" id="368408.Tpen_0668"/>
<dbReference type="eggNOG" id="arCOG01117">
    <property type="taxonomic scope" value="Archaea"/>
</dbReference>
<evidence type="ECO:0000256" key="1">
    <source>
        <dbReference type="ARBA" id="ARBA00029440"/>
    </source>
</evidence>
<feature type="domain" description="Transcription regulator AsnC/Lrp ligand binding" evidence="2">
    <location>
        <begin position="6"/>
        <end position="73"/>
    </location>
</feature>
<gene>
    <name evidence="3" type="ordered locus">Tpen_0668</name>
</gene>
<evidence type="ECO:0000313" key="3">
    <source>
        <dbReference type="EMBL" id="ABL78070.1"/>
    </source>
</evidence>
<reference evidence="4" key="1">
    <citation type="journal article" date="2008" name="J. Bacteriol.">
        <title>Genome sequence of Thermofilum pendens reveals an exceptional loss of biosynthetic pathways without genome reduction.</title>
        <authorList>
            <person name="Anderson I."/>
            <person name="Rodriguez J."/>
            <person name="Susanti D."/>
            <person name="Porat I."/>
            <person name="Reich C."/>
            <person name="Ulrich L.E."/>
            <person name="Elkins J.G."/>
            <person name="Mavromatis K."/>
            <person name="Lykidis A."/>
            <person name="Kim E."/>
            <person name="Thompson L.S."/>
            <person name="Nolan M."/>
            <person name="Land M."/>
            <person name="Copeland A."/>
            <person name="Lapidus A."/>
            <person name="Lucas S."/>
            <person name="Detter C."/>
            <person name="Zhulin I.B."/>
            <person name="Olsen G.J."/>
            <person name="Whitman W."/>
            <person name="Mukhopadhyay B."/>
            <person name="Bristow J."/>
            <person name="Kyrpides N."/>
        </authorList>
    </citation>
    <scope>NUCLEOTIDE SEQUENCE [LARGE SCALE GENOMIC DNA]</scope>
    <source>
        <strain evidence="4">DSM 2475 / Hrk 5</strain>
    </source>
</reference>
<name>A1RXZ0_THEPD</name>
<dbReference type="RefSeq" id="WP_011752335.1">
    <property type="nucleotide sequence ID" value="NC_008698.1"/>
</dbReference>
<dbReference type="InterPro" id="IPR019887">
    <property type="entry name" value="Tscrpt_reg_AsnC/Lrp_C"/>
</dbReference>
<sequence length="75" mass="8490">MVKGYILINTRPGKEYDVANQLKTFPFVNDVDITYGLWDIIIKIQAPSLAELDKIISMVRGLKDVEQTVTLVAHE</sequence>
<proteinExistence type="predicted"/>